<dbReference type="CDD" id="cd00405">
    <property type="entry name" value="PRAI"/>
    <property type="match status" value="1"/>
</dbReference>
<gene>
    <name evidence="10" type="ORF">ENN50_06000</name>
</gene>
<dbReference type="InterPro" id="IPR013785">
    <property type="entry name" value="Aldolase_TIM"/>
</dbReference>
<evidence type="ECO:0000256" key="6">
    <source>
        <dbReference type="ARBA" id="ARBA00022822"/>
    </source>
</evidence>
<dbReference type="GO" id="GO:0004640">
    <property type="term" value="F:phosphoribosylanthranilate isomerase activity"/>
    <property type="evidence" value="ECO:0007669"/>
    <property type="project" value="UniProtKB-EC"/>
</dbReference>
<comment type="caution">
    <text evidence="10">The sequence shown here is derived from an EMBL/GenBank/DDBJ whole genome shotgun (WGS) entry which is preliminary data.</text>
</comment>
<proteinExistence type="inferred from homology"/>
<dbReference type="InterPro" id="IPR001240">
    <property type="entry name" value="PRAI_dom"/>
</dbReference>
<evidence type="ECO:0000256" key="4">
    <source>
        <dbReference type="ARBA" id="ARBA00022272"/>
    </source>
</evidence>
<evidence type="ECO:0000256" key="5">
    <source>
        <dbReference type="ARBA" id="ARBA00022605"/>
    </source>
</evidence>
<comment type="pathway">
    <text evidence="2">Amino-acid biosynthesis; L-tryptophan biosynthesis; L-tryptophan from chorismate: step 3/5.</text>
</comment>
<dbReference type="InterPro" id="IPR011060">
    <property type="entry name" value="RibuloseP-bd_barrel"/>
</dbReference>
<dbReference type="Proteomes" id="UP000886335">
    <property type="component" value="Unassembled WGS sequence"/>
</dbReference>
<dbReference type="SUPFAM" id="SSF51366">
    <property type="entry name" value="Ribulose-phoshate binding barrel"/>
    <property type="match status" value="1"/>
</dbReference>
<dbReference type="EC" id="5.3.1.24" evidence="3"/>
<dbReference type="PANTHER" id="PTHR42894">
    <property type="entry name" value="N-(5'-PHOSPHORIBOSYL)ANTHRANILATE ISOMERASE"/>
    <property type="match status" value="1"/>
</dbReference>
<dbReference type="UniPathway" id="UPA00035">
    <property type="reaction ID" value="UER00042"/>
</dbReference>
<dbReference type="Gene3D" id="3.20.20.70">
    <property type="entry name" value="Aldolase class I"/>
    <property type="match status" value="1"/>
</dbReference>
<dbReference type="AlphaFoldDB" id="A0A831WP38"/>
<reference evidence="10" key="1">
    <citation type="journal article" date="2020" name="mSystems">
        <title>Genome- and Community-Level Interaction Insights into Carbon Utilization and Element Cycling Functions of Hydrothermarchaeota in Hydrothermal Sediment.</title>
        <authorList>
            <person name="Zhou Z."/>
            <person name="Liu Y."/>
            <person name="Xu W."/>
            <person name="Pan J."/>
            <person name="Luo Z.H."/>
            <person name="Li M."/>
        </authorList>
    </citation>
    <scope>NUCLEOTIDE SEQUENCE [LARGE SCALE GENOMIC DNA]</scope>
    <source>
        <strain evidence="10">SpSt-1181</strain>
    </source>
</reference>
<protein>
    <recommendedName>
        <fullName evidence="4">N-(5'-phosphoribosyl)anthranilate isomerase</fullName>
        <ecNumber evidence="3">5.3.1.24</ecNumber>
    </recommendedName>
</protein>
<sequence length="169" mass="18296">SPVGIFVEHSPEEISRICRECGLHYAQLHSEQYTAERSLDVSAPGIIRVFRTPPGFDMAVVDAYCRASGITNVLFDAYRSGQPGGTGETIDREMLLSIFSDRKRASRSILAGGLKPDNVRDAVLSAQPYGVDTASGVESAPGKKDHGKIRSFVLAVQDADTILRSKAEK</sequence>
<comment type="catalytic activity">
    <reaction evidence="1">
        <text>N-(5-phospho-beta-D-ribosyl)anthranilate = 1-(2-carboxyphenylamino)-1-deoxy-D-ribulose 5-phosphate</text>
        <dbReference type="Rhea" id="RHEA:21540"/>
        <dbReference type="ChEBI" id="CHEBI:18277"/>
        <dbReference type="ChEBI" id="CHEBI:58613"/>
        <dbReference type="EC" id="5.3.1.24"/>
    </reaction>
</comment>
<evidence type="ECO:0000256" key="7">
    <source>
        <dbReference type="ARBA" id="ARBA00023141"/>
    </source>
</evidence>
<evidence type="ECO:0000256" key="3">
    <source>
        <dbReference type="ARBA" id="ARBA00012572"/>
    </source>
</evidence>
<organism evidence="10">
    <name type="scientific">Prosthecochloris aestuarii</name>
    <dbReference type="NCBI Taxonomy" id="1102"/>
    <lineage>
        <taxon>Bacteria</taxon>
        <taxon>Pseudomonadati</taxon>
        <taxon>Chlorobiota</taxon>
        <taxon>Chlorobiia</taxon>
        <taxon>Chlorobiales</taxon>
        <taxon>Chlorobiaceae</taxon>
        <taxon>Prosthecochloris</taxon>
    </lineage>
</organism>
<evidence type="ECO:0000256" key="1">
    <source>
        <dbReference type="ARBA" id="ARBA00001164"/>
    </source>
</evidence>
<dbReference type="EMBL" id="DSBW01000136">
    <property type="protein sequence ID" value="HED31223.1"/>
    <property type="molecule type" value="Genomic_DNA"/>
</dbReference>
<dbReference type="Pfam" id="PF00697">
    <property type="entry name" value="PRAI"/>
    <property type="match status" value="1"/>
</dbReference>
<feature type="non-terminal residue" evidence="10">
    <location>
        <position position="1"/>
    </location>
</feature>
<evidence type="ECO:0000259" key="9">
    <source>
        <dbReference type="Pfam" id="PF00697"/>
    </source>
</evidence>
<dbReference type="GO" id="GO:0000162">
    <property type="term" value="P:L-tryptophan biosynthetic process"/>
    <property type="evidence" value="ECO:0007669"/>
    <property type="project" value="UniProtKB-UniPathway"/>
</dbReference>
<accession>A0A831WP38</accession>
<keyword evidence="5" id="KW-0028">Amino-acid biosynthesis</keyword>
<dbReference type="HAMAP" id="MF_00135">
    <property type="entry name" value="PRAI"/>
    <property type="match status" value="1"/>
</dbReference>
<evidence type="ECO:0000313" key="10">
    <source>
        <dbReference type="EMBL" id="HED31223.1"/>
    </source>
</evidence>
<keyword evidence="6" id="KW-0822">Tryptophan biosynthesis</keyword>
<name>A0A831WP38_PROAE</name>
<dbReference type="InterPro" id="IPR044643">
    <property type="entry name" value="TrpF_fam"/>
</dbReference>
<evidence type="ECO:0000256" key="8">
    <source>
        <dbReference type="ARBA" id="ARBA00023235"/>
    </source>
</evidence>
<keyword evidence="7" id="KW-0057">Aromatic amino acid biosynthesis</keyword>
<keyword evidence="8 10" id="KW-0413">Isomerase</keyword>
<evidence type="ECO:0000256" key="2">
    <source>
        <dbReference type="ARBA" id="ARBA00004664"/>
    </source>
</evidence>
<feature type="domain" description="N-(5'phosphoribosyl) anthranilate isomerase (PRAI)" evidence="9">
    <location>
        <begin position="3"/>
        <end position="153"/>
    </location>
</feature>
<dbReference type="PANTHER" id="PTHR42894:SF1">
    <property type="entry name" value="N-(5'-PHOSPHORIBOSYL)ANTHRANILATE ISOMERASE"/>
    <property type="match status" value="1"/>
</dbReference>